<dbReference type="OrthoDB" id="3647at2759"/>
<comment type="caution">
    <text evidence="3">The sequence shown here is derived from an EMBL/GenBank/DDBJ whole genome shotgun (WGS) entry which is preliminary data.</text>
</comment>
<keyword evidence="2" id="KW-1133">Transmembrane helix</keyword>
<evidence type="ECO:0000256" key="1">
    <source>
        <dbReference type="SAM" id="MobiDB-lite"/>
    </source>
</evidence>
<protein>
    <submittedName>
        <fullName evidence="3">Uncharacterized protein</fullName>
    </submittedName>
</protein>
<feature type="transmembrane region" description="Helical" evidence="2">
    <location>
        <begin position="35"/>
        <end position="60"/>
    </location>
</feature>
<feature type="region of interest" description="Disordered" evidence="1">
    <location>
        <begin position="86"/>
        <end position="122"/>
    </location>
</feature>
<evidence type="ECO:0000256" key="2">
    <source>
        <dbReference type="SAM" id="Phobius"/>
    </source>
</evidence>
<name>A0A9W7W406_9PEZI</name>
<sequence length="122" mass="13231">MGVPYSREIDAALNQITPLVAEASDMLQTTRTVSLLFAAVQILTLLFRALTLIVLLGILLSINPDTSAQRQALVTPVMEWMTSWLTPTEEESQPHDGVDKAEHVESAEGLDDAAVRTGDAVE</sequence>
<evidence type="ECO:0000313" key="3">
    <source>
        <dbReference type="EMBL" id="KAH9833349.1"/>
    </source>
</evidence>
<evidence type="ECO:0000313" key="4">
    <source>
        <dbReference type="Proteomes" id="UP001138500"/>
    </source>
</evidence>
<keyword evidence="2" id="KW-0812">Transmembrane</keyword>
<reference evidence="3 4" key="2">
    <citation type="journal article" date="2021" name="Curr. Genet.">
        <title>Genetic response to nitrogen starvation in the aggressive Eucalyptus foliar pathogen Teratosphaeria destructans.</title>
        <authorList>
            <person name="Havenga M."/>
            <person name="Wingfield B.D."/>
            <person name="Wingfield M.J."/>
            <person name="Dreyer L.L."/>
            <person name="Roets F."/>
            <person name="Aylward J."/>
        </authorList>
    </citation>
    <scope>NUCLEOTIDE SEQUENCE [LARGE SCALE GENOMIC DNA]</scope>
    <source>
        <strain evidence="3">CMW44962</strain>
    </source>
</reference>
<gene>
    <name evidence="3" type="ORF">Tdes44962_MAKER08798</name>
</gene>
<dbReference type="AlphaFoldDB" id="A0A9W7W406"/>
<feature type="compositionally biased region" description="Basic and acidic residues" evidence="1">
    <location>
        <begin position="92"/>
        <end position="106"/>
    </location>
</feature>
<keyword evidence="2" id="KW-0472">Membrane</keyword>
<dbReference type="EMBL" id="RIBY02001101">
    <property type="protein sequence ID" value="KAH9833349.1"/>
    <property type="molecule type" value="Genomic_DNA"/>
</dbReference>
<reference evidence="3 4" key="1">
    <citation type="journal article" date="2018" name="IMA Fungus">
        <title>IMA Genome-F 10: Nine draft genome sequences of Claviceps purpurea s.lat., including C. arundinis, C. humidiphila, and C. cf. spartinae, pseudomolecules for the pitch canker pathogen Fusarium circinatum, draft genome of Davidsoniella eucalypti, Grosmannia galeiformis, Quambalaria eucalypti, and Teratosphaeria destructans.</title>
        <authorList>
            <person name="Wingfield B.D."/>
            <person name="Liu M."/>
            <person name="Nguyen H.D."/>
            <person name="Lane F.A."/>
            <person name="Morgan S.W."/>
            <person name="De Vos L."/>
            <person name="Wilken P.M."/>
            <person name="Duong T.A."/>
            <person name="Aylward J."/>
            <person name="Coetzee M.P."/>
            <person name="Dadej K."/>
            <person name="De Beer Z.W."/>
            <person name="Findlay W."/>
            <person name="Havenga M."/>
            <person name="Kolarik M."/>
            <person name="Menzies J.G."/>
            <person name="Naidoo K."/>
            <person name="Pochopski O."/>
            <person name="Shoukouhi P."/>
            <person name="Santana Q.C."/>
            <person name="Seifert K.A."/>
            <person name="Soal N."/>
            <person name="Steenkamp E.T."/>
            <person name="Tatham C.T."/>
            <person name="van der Nest M.A."/>
            <person name="Wingfield M.J."/>
        </authorList>
    </citation>
    <scope>NUCLEOTIDE SEQUENCE [LARGE SCALE GENOMIC DNA]</scope>
    <source>
        <strain evidence="3">CMW44962</strain>
    </source>
</reference>
<keyword evidence="4" id="KW-1185">Reference proteome</keyword>
<organism evidence="3 4">
    <name type="scientific">Teratosphaeria destructans</name>
    <dbReference type="NCBI Taxonomy" id="418781"/>
    <lineage>
        <taxon>Eukaryota</taxon>
        <taxon>Fungi</taxon>
        <taxon>Dikarya</taxon>
        <taxon>Ascomycota</taxon>
        <taxon>Pezizomycotina</taxon>
        <taxon>Dothideomycetes</taxon>
        <taxon>Dothideomycetidae</taxon>
        <taxon>Mycosphaerellales</taxon>
        <taxon>Teratosphaeriaceae</taxon>
        <taxon>Teratosphaeria</taxon>
    </lineage>
</organism>
<proteinExistence type="predicted"/>
<accession>A0A9W7W406</accession>
<dbReference type="Proteomes" id="UP001138500">
    <property type="component" value="Unassembled WGS sequence"/>
</dbReference>